<dbReference type="EMBL" id="CP042433">
    <property type="protein sequence ID" value="QEC55030.1"/>
    <property type="molecule type" value="Genomic_DNA"/>
</dbReference>
<dbReference type="InterPro" id="IPR056573">
    <property type="entry name" value="Lectin_L-type_dom"/>
</dbReference>
<dbReference type="AlphaFoldDB" id="A0A5B8UG04"/>
<sequence length="633" mass="68491">MKRFVKQFPLFLFFLCCRQTLFSQYILNGSAQKNSCNCYTLTQATTFQSGSVWNGNKISLNNSFDFWFKVFLGCNDTNGADGIVFMLQPISTSVGSSGEGMGFAGVSPSIGITLDTWQNPNLNDPAFDHISIQANGIVAHGNDLAGPVPIWSTSDNVEDCQWHTLRISWDANTKWLRTYFDGMLRLQKQIDLVTAIFNNDPNVYWGFSGATGGAVNLQQFCTALDPLFATNFPNNTGCEGIPVVFTDASVSFAPIVSYNWSFGDGTTSTLAAPPPHLYTSPGNYAVNLKIKGKDGCENDSTKTIIIAANPSATPIKVFDTCFGYEPRLLYTPQATVNYHWQLDGAATTGNPAPSLSNLSAGSHQLQVVASSNYGCGQPVVSATDFFVKPAPLIDADVHDGCTNELLSFNGLQLDNASTIGKWHWQIETSRFLTGQNVQTVFDQQGFYSVRLWAEADNGCTSDTVGKTIKIAKAFLVANDTTVLQNVTSQLNVQTNGSVSWQPVTGLSNPAVANPFVTLNNNQTYTVIATTPEGCTASGTLVVKVFTGPTVYVPTAFTPNGDGRNDVLLPVYVGIKELKQFAVFNRWGQVVFSTNDAGKGWDGKVASGTFVWLISVVNYLGQPVLLKGTVTVIR</sequence>
<dbReference type="Gene3D" id="2.60.40.10">
    <property type="entry name" value="Immunoglobulins"/>
    <property type="match status" value="2"/>
</dbReference>
<dbReference type="InterPro" id="IPR022409">
    <property type="entry name" value="PKD/Chitinase_dom"/>
</dbReference>
<gene>
    <name evidence="2" type="ORF">FSB75_03630</name>
</gene>
<keyword evidence="3" id="KW-1185">Reference proteome</keyword>
<proteinExistence type="predicted"/>
<dbReference type="CDD" id="cd01951">
    <property type="entry name" value="lectin_L-type"/>
    <property type="match status" value="1"/>
</dbReference>
<dbReference type="GO" id="GO:0005975">
    <property type="term" value="P:carbohydrate metabolic process"/>
    <property type="evidence" value="ECO:0007669"/>
    <property type="project" value="UniProtKB-ARBA"/>
</dbReference>
<dbReference type="PANTHER" id="PTHR32401">
    <property type="entry name" value="CONCANAVALIN A-LIKE LECTIN FAMILY PROTEIN"/>
    <property type="match status" value="1"/>
</dbReference>
<dbReference type="NCBIfam" id="TIGR04131">
    <property type="entry name" value="Bac_Flav_CTERM"/>
    <property type="match status" value="1"/>
</dbReference>
<evidence type="ECO:0000259" key="1">
    <source>
        <dbReference type="PROSITE" id="PS50093"/>
    </source>
</evidence>
<dbReference type="Pfam" id="PF18911">
    <property type="entry name" value="PKD_4"/>
    <property type="match status" value="2"/>
</dbReference>
<organism evidence="2 3">
    <name type="scientific">Flavisolibacter ginsenosidimutans</name>
    <dbReference type="NCBI Taxonomy" id="661481"/>
    <lineage>
        <taxon>Bacteria</taxon>
        <taxon>Pseudomonadati</taxon>
        <taxon>Bacteroidota</taxon>
        <taxon>Chitinophagia</taxon>
        <taxon>Chitinophagales</taxon>
        <taxon>Chitinophagaceae</taxon>
        <taxon>Flavisolibacter</taxon>
    </lineage>
</organism>
<dbReference type="GO" id="GO:0004553">
    <property type="term" value="F:hydrolase activity, hydrolyzing O-glycosyl compounds"/>
    <property type="evidence" value="ECO:0007669"/>
    <property type="project" value="UniProtKB-ARBA"/>
</dbReference>
<feature type="domain" description="PKD" evidence="1">
    <location>
        <begin position="226"/>
        <end position="313"/>
    </location>
</feature>
<dbReference type="OrthoDB" id="1490014at2"/>
<dbReference type="InterPro" id="IPR000601">
    <property type="entry name" value="PKD_dom"/>
</dbReference>
<dbReference type="KEGG" id="fgg:FSB75_03630"/>
<dbReference type="InterPro" id="IPR035986">
    <property type="entry name" value="PKD_dom_sf"/>
</dbReference>
<name>A0A5B8UG04_9BACT</name>
<dbReference type="Gene3D" id="2.60.120.200">
    <property type="match status" value="1"/>
</dbReference>
<dbReference type="PANTHER" id="PTHR32401:SF48">
    <property type="entry name" value="LEGUME LECTIN DOMAIN-CONTAINING PROTEIN"/>
    <property type="match status" value="1"/>
</dbReference>
<reference evidence="2 3" key="1">
    <citation type="journal article" date="2015" name="Int. J. Syst. Evol. Microbiol.">
        <title>Flavisolibacter ginsenosidimutans sp. nov., with ginsenoside-converting activity isolated from soil used for cultivating ginseng.</title>
        <authorList>
            <person name="Zhao Y."/>
            <person name="Liu Q."/>
            <person name="Kang M.S."/>
            <person name="Jin F."/>
            <person name="Yu H."/>
            <person name="Im W.T."/>
        </authorList>
    </citation>
    <scope>NUCLEOTIDE SEQUENCE [LARGE SCALE GENOMIC DNA]</scope>
    <source>
        <strain evidence="2 3">Gsoil 636</strain>
    </source>
</reference>
<dbReference type="InterPro" id="IPR050258">
    <property type="entry name" value="Leguminous_Lectin"/>
</dbReference>
<dbReference type="Proteomes" id="UP000321204">
    <property type="component" value="Chromosome"/>
</dbReference>
<dbReference type="InterPro" id="IPR013320">
    <property type="entry name" value="ConA-like_dom_sf"/>
</dbReference>
<dbReference type="Pfam" id="PF18483">
    <property type="entry name" value="Lectin_L-type_dom"/>
    <property type="match status" value="1"/>
</dbReference>
<evidence type="ECO:0000313" key="2">
    <source>
        <dbReference type="EMBL" id="QEC55030.1"/>
    </source>
</evidence>
<dbReference type="CDD" id="cd00146">
    <property type="entry name" value="PKD"/>
    <property type="match status" value="1"/>
</dbReference>
<dbReference type="InterPro" id="IPR026341">
    <property type="entry name" value="T9SS_type_B"/>
</dbReference>
<dbReference type="SUPFAM" id="SSF49299">
    <property type="entry name" value="PKD domain"/>
    <property type="match status" value="2"/>
</dbReference>
<dbReference type="SMART" id="SM00089">
    <property type="entry name" value="PKD"/>
    <property type="match status" value="3"/>
</dbReference>
<accession>A0A5B8UG04</accession>
<dbReference type="PROSITE" id="PS50093">
    <property type="entry name" value="PKD"/>
    <property type="match status" value="1"/>
</dbReference>
<dbReference type="InterPro" id="IPR013783">
    <property type="entry name" value="Ig-like_fold"/>
</dbReference>
<dbReference type="RefSeq" id="WP_146782907.1">
    <property type="nucleotide sequence ID" value="NZ_BAABIO010000006.1"/>
</dbReference>
<dbReference type="SUPFAM" id="SSF49899">
    <property type="entry name" value="Concanavalin A-like lectins/glucanases"/>
    <property type="match status" value="1"/>
</dbReference>
<evidence type="ECO:0000313" key="3">
    <source>
        <dbReference type="Proteomes" id="UP000321204"/>
    </source>
</evidence>
<protein>
    <submittedName>
        <fullName evidence="2">PKD domain-containing protein</fullName>
    </submittedName>
</protein>
<dbReference type="Pfam" id="PF13585">
    <property type="entry name" value="CHU_C"/>
    <property type="match status" value="1"/>
</dbReference>